<comment type="caution">
    <text evidence="1">The sequence shown here is derived from an EMBL/GenBank/DDBJ whole genome shotgun (WGS) entry which is preliminary data.</text>
</comment>
<sequence>MLDGPRLYFSFGLFFYAYPYKVSEKWKTSSEDSFYFSSRHICRPIHPGMTEKEENKPI</sequence>
<keyword evidence="2" id="KW-1185">Reference proteome</keyword>
<proteinExistence type="predicted"/>
<protein>
    <submittedName>
        <fullName evidence="1">Uncharacterized protein</fullName>
    </submittedName>
</protein>
<dbReference type="Proteomes" id="UP000674416">
    <property type="component" value="Unassembled WGS sequence"/>
</dbReference>
<evidence type="ECO:0000313" key="2">
    <source>
        <dbReference type="Proteomes" id="UP000674416"/>
    </source>
</evidence>
<accession>A0ABS4CXZ0</accession>
<dbReference type="EMBL" id="JAFDST010000002">
    <property type="protein sequence ID" value="MBP1082235.1"/>
    <property type="molecule type" value="Genomic_DNA"/>
</dbReference>
<name>A0ABS4CXZ0_9BACI</name>
<organism evidence="1 2">
    <name type="scientific">Bacillus capparidis</name>
    <dbReference type="NCBI Taxonomy" id="1840411"/>
    <lineage>
        <taxon>Bacteria</taxon>
        <taxon>Bacillati</taxon>
        <taxon>Bacillota</taxon>
        <taxon>Bacilli</taxon>
        <taxon>Bacillales</taxon>
        <taxon>Bacillaceae</taxon>
        <taxon>Bacillus</taxon>
    </lineage>
</organism>
<gene>
    <name evidence="1" type="ORF">JOC74_002728</name>
</gene>
<evidence type="ECO:0000313" key="1">
    <source>
        <dbReference type="EMBL" id="MBP1082235.1"/>
    </source>
</evidence>
<reference evidence="1 2" key="1">
    <citation type="submission" date="2021-01" db="EMBL/GenBank/DDBJ databases">
        <title>Genomic Encyclopedia of Type Strains, Phase IV (KMG-IV): sequencing the most valuable type-strain genomes for metagenomic binning, comparative biology and taxonomic classification.</title>
        <authorList>
            <person name="Goeker M."/>
        </authorList>
    </citation>
    <scope>NUCLEOTIDE SEQUENCE [LARGE SCALE GENOMIC DNA]</scope>
    <source>
        <strain evidence="1 2">DSM 103394</strain>
    </source>
</reference>